<evidence type="ECO:0000256" key="8">
    <source>
        <dbReference type="ARBA" id="ARBA00023170"/>
    </source>
</evidence>
<dbReference type="InterPro" id="IPR010105">
    <property type="entry name" value="TonB_sidphr_rcpt"/>
</dbReference>
<keyword evidence="8 15" id="KW-0675">Receptor</keyword>
<evidence type="ECO:0000256" key="2">
    <source>
        <dbReference type="ARBA" id="ARBA00009810"/>
    </source>
</evidence>
<dbReference type="PANTHER" id="PTHR32552:SF74">
    <property type="entry name" value="HYDROXAMATE SIDEROPHORE RECEPTOR FHUE"/>
    <property type="match status" value="1"/>
</dbReference>
<feature type="chain" id="PRO_5019018713" evidence="12">
    <location>
        <begin position="23"/>
        <end position="692"/>
    </location>
</feature>
<accession>A0A443LBG2</accession>
<dbReference type="Pfam" id="PF07715">
    <property type="entry name" value="Plug"/>
    <property type="match status" value="1"/>
</dbReference>
<dbReference type="PANTHER" id="PTHR32552">
    <property type="entry name" value="FERRICHROME IRON RECEPTOR-RELATED"/>
    <property type="match status" value="1"/>
</dbReference>
<evidence type="ECO:0000256" key="6">
    <source>
        <dbReference type="ARBA" id="ARBA00023077"/>
    </source>
</evidence>
<evidence type="ECO:0000256" key="4">
    <source>
        <dbReference type="ARBA" id="ARBA00022452"/>
    </source>
</evidence>
<keyword evidence="5 10" id="KW-0812">Transmembrane</keyword>
<keyword evidence="3 10" id="KW-0813">Transport</keyword>
<protein>
    <submittedName>
        <fullName evidence="15">TonB-dependent siderophore receptor</fullName>
    </submittedName>
</protein>
<comment type="subcellular location">
    <subcellularLocation>
        <location evidence="1 10">Cell outer membrane</location>
        <topology evidence="1 10">Multi-pass membrane protein</topology>
    </subcellularLocation>
</comment>
<evidence type="ECO:0000259" key="14">
    <source>
        <dbReference type="Pfam" id="PF07715"/>
    </source>
</evidence>
<feature type="domain" description="TonB-dependent receptor-like beta-barrel" evidence="13">
    <location>
        <begin position="234"/>
        <end position="660"/>
    </location>
</feature>
<name>A0A443LBG2_9RHOB</name>
<comment type="caution">
    <text evidence="15">The sequence shown here is derived from an EMBL/GenBank/DDBJ whole genome shotgun (WGS) entry which is preliminary data.</text>
</comment>
<dbReference type="CDD" id="cd01347">
    <property type="entry name" value="ligand_gated_channel"/>
    <property type="match status" value="1"/>
</dbReference>
<dbReference type="GO" id="GO:0038023">
    <property type="term" value="F:signaling receptor activity"/>
    <property type="evidence" value="ECO:0007669"/>
    <property type="project" value="InterPro"/>
</dbReference>
<evidence type="ECO:0000256" key="11">
    <source>
        <dbReference type="RuleBase" id="RU003357"/>
    </source>
</evidence>
<dbReference type="NCBIfam" id="TIGR01783">
    <property type="entry name" value="TonB-siderophor"/>
    <property type="match status" value="1"/>
</dbReference>
<dbReference type="InterPro" id="IPR037066">
    <property type="entry name" value="Plug_dom_sf"/>
</dbReference>
<evidence type="ECO:0000256" key="7">
    <source>
        <dbReference type="ARBA" id="ARBA00023136"/>
    </source>
</evidence>
<dbReference type="GO" id="GO:0009279">
    <property type="term" value="C:cell outer membrane"/>
    <property type="evidence" value="ECO:0007669"/>
    <property type="project" value="UniProtKB-SubCell"/>
</dbReference>
<proteinExistence type="inferred from homology"/>
<evidence type="ECO:0000313" key="15">
    <source>
        <dbReference type="EMBL" id="RWR46463.1"/>
    </source>
</evidence>
<evidence type="ECO:0000256" key="9">
    <source>
        <dbReference type="ARBA" id="ARBA00023237"/>
    </source>
</evidence>
<keyword evidence="4 10" id="KW-1134">Transmembrane beta strand</keyword>
<dbReference type="GO" id="GO:0015891">
    <property type="term" value="P:siderophore transport"/>
    <property type="evidence" value="ECO:0007669"/>
    <property type="project" value="InterPro"/>
</dbReference>
<dbReference type="PROSITE" id="PS52016">
    <property type="entry name" value="TONB_DEPENDENT_REC_3"/>
    <property type="match status" value="1"/>
</dbReference>
<feature type="signal peptide" evidence="12">
    <location>
        <begin position="1"/>
        <end position="22"/>
    </location>
</feature>
<dbReference type="EMBL" id="SAVB01000019">
    <property type="protein sequence ID" value="RWR46463.1"/>
    <property type="molecule type" value="Genomic_DNA"/>
</dbReference>
<evidence type="ECO:0000256" key="1">
    <source>
        <dbReference type="ARBA" id="ARBA00004571"/>
    </source>
</evidence>
<gene>
    <name evidence="15" type="ORF">EOW65_13700</name>
</gene>
<keyword evidence="6 11" id="KW-0798">TonB box</keyword>
<dbReference type="Pfam" id="PF00593">
    <property type="entry name" value="TonB_dep_Rec_b-barrel"/>
    <property type="match status" value="1"/>
</dbReference>
<dbReference type="AlphaFoldDB" id="A0A443LBG2"/>
<evidence type="ECO:0000256" key="12">
    <source>
        <dbReference type="SAM" id="SignalP"/>
    </source>
</evidence>
<dbReference type="InterPro" id="IPR012910">
    <property type="entry name" value="Plug_dom"/>
</dbReference>
<dbReference type="OrthoDB" id="9760333at2"/>
<dbReference type="Gene3D" id="2.40.170.20">
    <property type="entry name" value="TonB-dependent receptor, beta-barrel domain"/>
    <property type="match status" value="1"/>
</dbReference>
<dbReference type="Gene3D" id="2.170.130.10">
    <property type="entry name" value="TonB-dependent receptor, plug domain"/>
    <property type="match status" value="1"/>
</dbReference>
<dbReference type="InterPro" id="IPR036942">
    <property type="entry name" value="Beta-barrel_TonB_sf"/>
</dbReference>
<evidence type="ECO:0000259" key="13">
    <source>
        <dbReference type="Pfam" id="PF00593"/>
    </source>
</evidence>
<feature type="domain" description="TonB-dependent receptor plug" evidence="14">
    <location>
        <begin position="61"/>
        <end position="159"/>
    </location>
</feature>
<sequence>MKRQLRVALLVSTALCAPRAWAEDTYALEDITVEGASYQTEGSDSYRSGLISVGEKATMTPREVPQSTTVITRKQIEDGGYTALETALEDTAGIMVLNNDAGRSSLFSRGFEFDYLYYDGLPAPVSSIYGTQPDLAIMDHVEILKGPSGLFIGTGSPAGSVNMRLKQANRTEAGGYVTTTVDDNGHARIEGDVGGRLNAAGTLRGRAVVAYARGDGFVDKQTNGVTDYYGTLAWDATPDTTVTLSLNHMERDIDPFNGLPTYADGSLIWIAPSATTAADWNHFENSVTDAIAAVEHRLAGGGRLKFSLRQSHQTADFKYAYAAGTADADNVISQLAWISRRFSQDSLALDAHAELPFTLGSWQATAILGADYQKTNSTLHAASGRITGSFDLDDWDVSSVANPGVTYGTPTRTDTISKGVYAQMRVKPVSALTLIGGARFSWYDSTVTTAGVPARTQVNSHLTPFAGATWDISPDTTLYASYSEIFAPQSVTDAAGKLLDPLEGKQYEIGVKSELASGINLSAALYRLEQVNRPIAVTGETYSVAGEKVRVQGVELEAAGEIGRNLHLSGGYTYSDTEYLSGPSEGEDYSTYTPDHLFKIALEYDVTEGALEGWSFGTRLRAMSSFSSRGIKAPGYGVVDVSAARQLPGNAELRLSVSNLFDKAYYSRVGSTTVFNFRGEPRTVSLALTKRF</sequence>
<evidence type="ECO:0000256" key="10">
    <source>
        <dbReference type="PROSITE-ProRule" id="PRU01360"/>
    </source>
</evidence>
<keyword evidence="16" id="KW-1185">Reference proteome</keyword>
<evidence type="ECO:0000313" key="16">
    <source>
        <dbReference type="Proteomes" id="UP000286594"/>
    </source>
</evidence>
<dbReference type="InterPro" id="IPR000531">
    <property type="entry name" value="Beta-barrel_TonB"/>
</dbReference>
<organism evidence="15 16">
    <name type="scientific">Paenirhodobacter ferrireducens</name>
    <dbReference type="NCBI Taxonomy" id="1215032"/>
    <lineage>
        <taxon>Bacteria</taxon>
        <taxon>Pseudomonadati</taxon>
        <taxon>Pseudomonadota</taxon>
        <taxon>Alphaproteobacteria</taxon>
        <taxon>Rhodobacterales</taxon>
        <taxon>Rhodobacter group</taxon>
        <taxon>Paenirhodobacter</taxon>
    </lineage>
</organism>
<dbReference type="InterPro" id="IPR039426">
    <property type="entry name" value="TonB-dep_rcpt-like"/>
</dbReference>
<keyword evidence="7 10" id="KW-0472">Membrane</keyword>
<keyword evidence="9 10" id="KW-0998">Cell outer membrane</keyword>
<comment type="similarity">
    <text evidence="2 10 11">Belongs to the TonB-dependent receptor family.</text>
</comment>
<keyword evidence="12" id="KW-0732">Signal</keyword>
<evidence type="ECO:0000256" key="3">
    <source>
        <dbReference type="ARBA" id="ARBA00022448"/>
    </source>
</evidence>
<evidence type="ECO:0000256" key="5">
    <source>
        <dbReference type="ARBA" id="ARBA00022692"/>
    </source>
</evidence>
<reference evidence="15 16" key="1">
    <citation type="submission" date="2019-01" db="EMBL/GenBank/DDBJ databases">
        <title>Sinorhodobacter populi sp. nov. isolated from the symptomatic bark tissue of Populus euramericana canker.</title>
        <authorList>
            <person name="Xu G."/>
        </authorList>
    </citation>
    <scope>NUCLEOTIDE SEQUENCE [LARGE SCALE GENOMIC DNA]</scope>
    <source>
        <strain evidence="15 16">CCTCC AB2012026</strain>
    </source>
</reference>
<dbReference type="RefSeq" id="WP_128150345.1">
    <property type="nucleotide sequence ID" value="NZ_SAVB01000019.1"/>
</dbReference>
<dbReference type="SUPFAM" id="SSF56935">
    <property type="entry name" value="Porins"/>
    <property type="match status" value="1"/>
</dbReference>
<dbReference type="GO" id="GO:0015344">
    <property type="term" value="F:siderophore uptake transmembrane transporter activity"/>
    <property type="evidence" value="ECO:0007669"/>
    <property type="project" value="TreeGrafter"/>
</dbReference>
<dbReference type="Proteomes" id="UP000286594">
    <property type="component" value="Unassembled WGS sequence"/>
</dbReference>